<dbReference type="RefSeq" id="WP_113932077.1">
    <property type="nucleotide sequence ID" value="NZ_JACCEU010000002.1"/>
</dbReference>
<dbReference type="OrthoDB" id="9004815at2"/>
<reference evidence="1 2" key="1">
    <citation type="submission" date="2018-06" db="EMBL/GenBank/DDBJ databases">
        <title>Genomic Encyclopedia of Type Strains, Phase IV (KMG-IV): sequencing the most valuable type-strain genomes for metagenomic binning, comparative biology and taxonomic classification.</title>
        <authorList>
            <person name="Goeker M."/>
        </authorList>
    </citation>
    <scope>NUCLEOTIDE SEQUENCE [LARGE SCALE GENOMIC DNA]</scope>
    <source>
        <strain evidence="1 2">DSM 25520</strain>
    </source>
</reference>
<dbReference type="EMBL" id="QNRQ01000002">
    <property type="protein sequence ID" value="RBP41831.1"/>
    <property type="molecule type" value="Genomic_DNA"/>
</dbReference>
<comment type="caution">
    <text evidence="1">The sequence shown here is derived from an EMBL/GenBank/DDBJ whole genome shotgun (WGS) entry which is preliminary data.</text>
</comment>
<organism evidence="1 2">
    <name type="scientific">Eoetvoesiella caeni</name>
    <dbReference type="NCBI Taxonomy" id="645616"/>
    <lineage>
        <taxon>Bacteria</taxon>
        <taxon>Pseudomonadati</taxon>
        <taxon>Pseudomonadota</taxon>
        <taxon>Betaproteobacteria</taxon>
        <taxon>Burkholderiales</taxon>
        <taxon>Alcaligenaceae</taxon>
        <taxon>Eoetvoesiella</taxon>
    </lineage>
</organism>
<accession>A0A366HI66</accession>
<evidence type="ECO:0008006" key="3">
    <source>
        <dbReference type="Google" id="ProtNLM"/>
    </source>
</evidence>
<keyword evidence="2" id="KW-1185">Reference proteome</keyword>
<sequence length="145" mass="16581">MIDPHCHSSSILVQVPAIQAFELMADGVKQGQWAWGSWQRREAEPGLFVGTSVFDGRETFVRLHVDRERLQVDYDVGRAPDRMQFRNMSRVIPGGLLQHGDDKCVISLLTWRLATQDDAAWQQMSTVHEAEMYLIRGLLERQAES</sequence>
<dbReference type="Proteomes" id="UP000253628">
    <property type="component" value="Unassembled WGS sequence"/>
</dbReference>
<proteinExistence type="predicted"/>
<name>A0A366HI66_9BURK</name>
<dbReference type="AlphaFoldDB" id="A0A366HI66"/>
<gene>
    <name evidence="1" type="ORF">DFR37_102210</name>
</gene>
<protein>
    <recommendedName>
        <fullName evidence="3">Activator of Hsp90 ATPase-like protein</fullName>
    </recommendedName>
</protein>
<dbReference type="Gene3D" id="3.30.530.20">
    <property type="match status" value="1"/>
</dbReference>
<evidence type="ECO:0000313" key="1">
    <source>
        <dbReference type="EMBL" id="RBP41831.1"/>
    </source>
</evidence>
<dbReference type="InterPro" id="IPR023393">
    <property type="entry name" value="START-like_dom_sf"/>
</dbReference>
<evidence type="ECO:0000313" key="2">
    <source>
        <dbReference type="Proteomes" id="UP000253628"/>
    </source>
</evidence>